<sequence>QAYFFGIFLAPLPAGTIWFWHWTTNAYKLTAKYVPLELLRPEEDEDDYLEISYCNGRSPADHHQEDSLAALGI</sequence>
<dbReference type="AlphaFoldDB" id="A0A9P5VFX8"/>
<dbReference type="Proteomes" id="UP000696485">
    <property type="component" value="Unassembled WGS sequence"/>
</dbReference>
<comment type="caution">
    <text evidence="1">The sequence shown here is derived from an EMBL/GenBank/DDBJ whole genome shotgun (WGS) entry which is preliminary data.</text>
</comment>
<gene>
    <name evidence="1" type="ORF">BG006_005718</name>
</gene>
<proteinExistence type="predicted"/>
<evidence type="ECO:0000313" key="1">
    <source>
        <dbReference type="EMBL" id="KAF9307818.1"/>
    </source>
</evidence>
<keyword evidence="2" id="KW-1185">Reference proteome</keyword>
<accession>A0A9P5VFX8</accession>
<name>A0A9P5VFX8_9FUNG</name>
<feature type="non-terminal residue" evidence="1">
    <location>
        <position position="1"/>
    </location>
</feature>
<reference evidence="1" key="1">
    <citation type="journal article" date="2020" name="Fungal Divers.">
        <title>Resolving the Mortierellaceae phylogeny through synthesis of multi-gene phylogenetics and phylogenomics.</title>
        <authorList>
            <person name="Vandepol N."/>
            <person name="Liber J."/>
            <person name="Desiro A."/>
            <person name="Na H."/>
            <person name="Kennedy M."/>
            <person name="Barry K."/>
            <person name="Grigoriev I.V."/>
            <person name="Miller A.N."/>
            <person name="O'Donnell K."/>
            <person name="Stajich J.E."/>
            <person name="Bonito G."/>
        </authorList>
    </citation>
    <scope>NUCLEOTIDE SEQUENCE</scope>
    <source>
        <strain evidence="1">NVP1</strain>
    </source>
</reference>
<evidence type="ECO:0000313" key="2">
    <source>
        <dbReference type="Proteomes" id="UP000696485"/>
    </source>
</evidence>
<organism evidence="1 2">
    <name type="scientific">Podila minutissima</name>
    <dbReference type="NCBI Taxonomy" id="64525"/>
    <lineage>
        <taxon>Eukaryota</taxon>
        <taxon>Fungi</taxon>
        <taxon>Fungi incertae sedis</taxon>
        <taxon>Mucoromycota</taxon>
        <taxon>Mortierellomycotina</taxon>
        <taxon>Mortierellomycetes</taxon>
        <taxon>Mortierellales</taxon>
        <taxon>Mortierellaceae</taxon>
        <taxon>Podila</taxon>
    </lineage>
</organism>
<protein>
    <submittedName>
        <fullName evidence="1">Uncharacterized protein</fullName>
    </submittedName>
</protein>
<dbReference type="EMBL" id="JAAAUY010003231">
    <property type="protein sequence ID" value="KAF9307818.1"/>
    <property type="molecule type" value="Genomic_DNA"/>
</dbReference>